<accession>A0ABP5RCI9</accession>
<feature type="compositionally biased region" description="Basic and acidic residues" evidence="1">
    <location>
        <begin position="290"/>
        <end position="308"/>
    </location>
</feature>
<proteinExistence type="predicted"/>
<organism evidence="2 3">
    <name type="scientific">Streptomyces indiaensis</name>
    <dbReference type="NCBI Taxonomy" id="284033"/>
    <lineage>
        <taxon>Bacteria</taxon>
        <taxon>Bacillati</taxon>
        <taxon>Actinomycetota</taxon>
        <taxon>Actinomycetes</taxon>
        <taxon>Kitasatosporales</taxon>
        <taxon>Streptomycetaceae</taxon>
        <taxon>Streptomyces</taxon>
    </lineage>
</organism>
<sequence>MRVLRPLPVHHTGPRKAIAGAGHDIWWNFVPACKPCNLRKSKHESAAHWAADMDICHRYPELTRSKWRMSPKVFAGITRRVERVQREIADADRREWFELHYGEEKWANKTELFKILDRCKAELKGYPHYPWRTPKVRELKGYCTRLICCGYFHPQARLLHAFLEREEVRAFQRAVFNERTAAEVLTPHTVIPARSPACTPEGASSMTRQSFGWAPSRAMARVMVELSTPEPAGQHVMSSAVAQTHQRGQQPVDEDELVLGPGSHSPLPRPSREPSLMLLVPQRPHLSDNFSDHIRRQPSDPVLRHDQLTRPSPHHAQFNELPERRATANHARGR</sequence>
<dbReference type="CDD" id="cd00085">
    <property type="entry name" value="HNHc"/>
    <property type="match status" value="1"/>
</dbReference>
<feature type="region of interest" description="Disordered" evidence="1">
    <location>
        <begin position="287"/>
        <end position="334"/>
    </location>
</feature>
<comment type="caution">
    <text evidence="2">The sequence shown here is derived from an EMBL/GenBank/DDBJ whole genome shotgun (WGS) entry which is preliminary data.</text>
</comment>
<feature type="compositionally biased region" description="Polar residues" evidence="1">
    <location>
        <begin position="236"/>
        <end position="249"/>
    </location>
</feature>
<protein>
    <recommendedName>
        <fullName evidence="4">HNH endonuclease</fullName>
    </recommendedName>
</protein>
<evidence type="ECO:0000256" key="1">
    <source>
        <dbReference type="SAM" id="MobiDB-lite"/>
    </source>
</evidence>
<keyword evidence="3" id="KW-1185">Reference proteome</keyword>
<feature type="region of interest" description="Disordered" evidence="1">
    <location>
        <begin position="232"/>
        <end position="274"/>
    </location>
</feature>
<reference evidence="3" key="1">
    <citation type="journal article" date="2019" name="Int. J. Syst. Evol. Microbiol.">
        <title>The Global Catalogue of Microorganisms (GCM) 10K type strain sequencing project: providing services to taxonomists for standard genome sequencing and annotation.</title>
        <authorList>
            <consortium name="The Broad Institute Genomics Platform"/>
            <consortium name="The Broad Institute Genome Sequencing Center for Infectious Disease"/>
            <person name="Wu L."/>
            <person name="Ma J."/>
        </authorList>
    </citation>
    <scope>NUCLEOTIDE SEQUENCE [LARGE SCALE GENOMIC DNA]</scope>
    <source>
        <strain evidence="3">JCM 3053</strain>
    </source>
</reference>
<gene>
    <name evidence="2" type="ORF">GCM10010104_60060</name>
</gene>
<dbReference type="Proteomes" id="UP001501474">
    <property type="component" value="Unassembled WGS sequence"/>
</dbReference>
<dbReference type="Gene3D" id="1.10.30.50">
    <property type="match status" value="1"/>
</dbReference>
<evidence type="ECO:0000313" key="3">
    <source>
        <dbReference type="Proteomes" id="UP001501474"/>
    </source>
</evidence>
<dbReference type="InterPro" id="IPR003615">
    <property type="entry name" value="HNH_nuc"/>
</dbReference>
<dbReference type="EMBL" id="BAAART010000163">
    <property type="protein sequence ID" value="GAA2255034.1"/>
    <property type="molecule type" value="Genomic_DNA"/>
</dbReference>
<name>A0ABP5RCI9_9ACTN</name>
<evidence type="ECO:0000313" key="2">
    <source>
        <dbReference type="EMBL" id="GAA2255034.1"/>
    </source>
</evidence>
<evidence type="ECO:0008006" key="4">
    <source>
        <dbReference type="Google" id="ProtNLM"/>
    </source>
</evidence>